<feature type="chain" id="PRO_5040359812" description="ASST-domain-containing protein" evidence="2">
    <location>
        <begin position="19"/>
        <end position="601"/>
    </location>
</feature>
<evidence type="ECO:0000256" key="1">
    <source>
        <dbReference type="SAM" id="Phobius"/>
    </source>
</evidence>
<dbReference type="InterPro" id="IPR053143">
    <property type="entry name" value="Arylsulfate_ST"/>
</dbReference>
<feature type="transmembrane region" description="Helical" evidence="1">
    <location>
        <begin position="564"/>
        <end position="582"/>
    </location>
</feature>
<dbReference type="AlphaFoldDB" id="A0A9N8KI11"/>
<feature type="signal peptide" evidence="2">
    <location>
        <begin position="1"/>
        <end position="18"/>
    </location>
</feature>
<dbReference type="Proteomes" id="UP000745764">
    <property type="component" value="Unassembled WGS sequence"/>
</dbReference>
<dbReference type="PANTHER" id="PTHR35340">
    <property type="entry name" value="PQQ ENZYME REPEAT PROTEIN-RELATED"/>
    <property type="match status" value="1"/>
</dbReference>
<name>A0A9N8KI11_9PEZI</name>
<keyword evidence="1" id="KW-0812">Transmembrane</keyword>
<reference evidence="3" key="1">
    <citation type="submission" date="2020-06" db="EMBL/GenBank/DDBJ databases">
        <authorList>
            <person name="Onetto C."/>
        </authorList>
    </citation>
    <scope>NUCLEOTIDE SEQUENCE</scope>
</reference>
<evidence type="ECO:0008006" key="5">
    <source>
        <dbReference type="Google" id="ProtNLM"/>
    </source>
</evidence>
<keyword evidence="4" id="KW-1185">Reference proteome</keyword>
<protein>
    <recommendedName>
        <fullName evidence="5">ASST-domain-containing protein</fullName>
    </recommendedName>
</protein>
<dbReference type="InterPro" id="IPR039535">
    <property type="entry name" value="ASST-like"/>
</dbReference>
<accession>A0A9N8KI11</accession>
<dbReference type="PANTHER" id="PTHR35340:SF5">
    <property type="entry name" value="ASST-DOMAIN-CONTAINING PROTEIN"/>
    <property type="match status" value="1"/>
</dbReference>
<proteinExistence type="predicted"/>
<dbReference type="Pfam" id="PF14269">
    <property type="entry name" value="Arylsulfotran_2"/>
    <property type="match status" value="1"/>
</dbReference>
<dbReference type="SUPFAM" id="SSF50998">
    <property type="entry name" value="Quinoprotein alcohol dehydrogenase-like"/>
    <property type="match status" value="1"/>
</dbReference>
<sequence>MISGPLSLFFLLIALAVANDVGPSYSSLTDADTWETRYGPYPFHSYRSANITSPAVRKAVDSPQCYDDNYIFLSPRGFRVSNPAVTIIDNHGKLVWSQNVQGQAYNLKVQEYQGEQVLTYWVGDDAVGGHGEGYFYVLNSKYEEIARIRGVNNLRADLHELTITPAGTALVTFYQIYPLRQPGVFRITDTVYIWDCLFQEFDMASQKLIFEWRASEHHQLNESYAPLGGEGLSLDHPYDWYHINSVQKDDLGNYLVSARFTSTITYINGQTGAIIWILGGKRNSFSDLSNGHATNMQYQHVARFTPLTTFPNLMAKEIADHGKKIHKGGITKQLLTLFDNGIPPRPARGLILELTYPSPGIESNAPLTAKLIKSYEHPLHIDSVSQGSLQIVHSNITTASDPHILLGFGWQGTWTEHLADGTLLCDSRIVVEKAMNSPGKGYVQSYSVLKFPWKGMPYYAPVAVPGKDKTSVFVSWNGATGVHAWRLSFMIEDKWQVHRKMLKEGFETEIDLPHPNGVETKLIRYVVVEALDEDGKVLGKTEMVDMWARGMVSRITQMAPVGDSFASLLGLVFVIAVVLFVADRMIKSKRSGLAYQKLRRH</sequence>
<dbReference type="InterPro" id="IPR011047">
    <property type="entry name" value="Quinoprotein_ADH-like_sf"/>
</dbReference>
<keyword evidence="1" id="KW-0472">Membrane</keyword>
<comment type="caution">
    <text evidence="3">The sequence shown here is derived from an EMBL/GenBank/DDBJ whole genome shotgun (WGS) entry which is preliminary data.</text>
</comment>
<keyword evidence="2" id="KW-0732">Signal</keyword>
<dbReference type="EMBL" id="CAINUL010000015">
    <property type="protein sequence ID" value="CAD0112320.1"/>
    <property type="molecule type" value="Genomic_DNA"/>
</dbReference>
<dbReference type="OrthoDB" id="5427350at2759"/>
<evidence type="ECO:0000313" key="3">
    <source>
        <dbReference type="EMBL" id="CAD0112320.1"/>
    </source>
</evidence>
<keyword evidence="1" id="KW-1133">Transmembrane helix</keyword>
<organism evidence="3 4">
    <name type="scientific">Aureobasidium uvarum</name>
    <dbReference type="NCBI Taxonomy" id="2773716"/>
    <lineage>
        <taxon>Eukaryota</taxon>
        <taxon>Fungi</taxon>
        <taxon>Dikarya</taxon>
        <taxon>Ascomycota</taxon>
        <taxon>Pezizomycotina</taxon>
        <taxon>Dothideomycetes</taxon>
        <taxon>Dothideomycetidae</taxon>
        <taxon>Dothideales</taxon>
        <taxon>Saccotheciaceae</taxon>
        <taxon>Aureobasidium</taxon>
    </lineage>
</organism>
<evidence type="ECO:0000313" key="4">
    <source>
        <dbReference type="Proteomes" id="UP000745764"/>
    </source>
</evidence>
<gene>
    <name evidence="3" type="ORF">AWRI4620_LOCUS6575</name>
</gene>
<evidence type="ECO:0000256" key="2">
    <source>
        <dbReference type="SAM" id="SignalP"/>
    </source>
</evidence>